<evidence type="ECO:0000256" key="1">
    <source>
        <dbReference type="SAM" id="MobiDB-lite"/>
    </source>
</evidence>
<dbReference type="Proteomes" id="UP000547510">
    <property type="component" value="Unassembled WGS sequence"/>
</dbReference>
<accession>A0A841CT27</accession>
<feature type="compositionally biased region" description="Basic and acidic residues" evidence="1">
    <location>
        <begin position="1"/>
        <end position="16"/>
    </location>
</feature>
<dbReference type="AlphaFoldDB" id="A0A841CT27"/>
<comment type="caution">
    <text evidence="2">The sequence shown here is derived from an EMBL/GenBank/DDBJ whole genome shotgun (WGS) entry which is preliminary data.</text>
</comment>
<organism evidence="2 3">
    <name type="scientific">Saccharothrix tamanrassetensis</name>
    <dbReference type="NCBI Taxonomy" id="1051531"/>
    <lineage>
        <taxon>Bacteria</taxon>
        <taxon>Bacillati</taxon>
        <taxon>Actinomycetota</taxon>
        <taxon>Actinomycetes</taxon>
        <taxon>Pseudonocardiales</taxon>
        <taxon>Pseudonocardiaceae</taxon>
        <taxon>Saccharothrix</taxon>
    </lineage>
</organism>
<dbReference type="RefSeq" id="WP_184694654.1">
    <property type="nucleotide sequence ID" value="NZ_JACHJN010000008.1"/>
</dbReference>
<evidence type="ECO:0000313" key="2">
    <source>
        <dbReference type="EMBL" id="MBB5958586.1"/>
    </source>
</evidence>
<feature type="compositionally biased region" description="Basic and acidic residues" evidence="1">
    <location>
        <begin position="26"/>
        <end position="36"/>
    </location>
</feature>
<gene>
    <name evidence="2" type="ORF">FHS29_005194</name>
</gene>
<keyword evidence="3" id="KW-1185">Reference proteome</keyword>
<feature type="region of interest" description="Disordered" evidence="1">
    <location>
        <begin position="1"/>
        <end position="54"/>
    </location>
</feature>
<reference evidence="2 3" key="1">
    <citation type="submission" date="2020-08" db="EMBL/GenBank/DDBJ databases">
        <title>Genomic Encyclopedia of Type Strains, Phase III (KMG-III): the genomes of soil and plant-associated and newly described type strains.</title>
        <authorList>
            <person name="Whitman W."/>
        </authorList>
    </citation>
    <scope>NUCLEOTIDE SEQUENCE [LARGE SCALE GENOMIC DNA]</scope>
    <source>
        <strain evidence="2 3">CECT 8640</strain>
    </source>
</reference>
<name>A0A841CT27_9PSEU</name>
<proteinExistence type="predicted"/>
<evidence type="ECO:0000313" key="3">
    <source>
        <dbReference type="Proteomes" id="UP000547510"/>
    </source>
</evidence>
<dbReference type="EMBL" id="JACHJN010000008">
    <property type="protein sequence ID" value="MBB5958586.1"/>
    <property type="molecule type" value="Genomic_DNA"/>
</dbReference>
<sequence length="54" mass="5710">MTDPRHDDETVERGAAEEATGTPLTDVEREVSERPPSDSPGNQPHGDHGPSGTS</sequence>
<protein>
    <submittedName>
        <fullName evidence="2">Uncharacterized protein</fullName>
    </submittedName>
</protein>